<dbReference type="PATRIC" id="fig|345073.21.peg.2978"/>
<dbReference type="KEGG" id="vcr:VC395_A0221"/>
<name>A0A0H3AG93_VIBC3</name>
<keyword evidence="1" id="KW-0812">Transmembrane</keyword>
<organism evidence="2 3">
    <name type="scientific">Vibrio cholerae serotype O1 (strain ATCC 39541 / Classical Ogawa 395 / O395)</name>
    <dbReference type="NCBI Taxonomy" id="345073"/>
    <lineage>
        <taxon>Bacteria</taxon>
        <taxon>Pseudomonadati</taxon>
        <taxon>Pseudomonadota</taxon>
        <taxon>Gammaproteobacteria</taxon>
        <taxon>Vibrionales</taxon>
        <taxon>Vibrionaceae</taxon>
        <taxon>Vibrio</taxon>
    </lineage>
</organism>
<dbReference type="KEGG" id="vco:VC0395_1047"/>
<feature type="transmembrane region" description="Helical" evidence="1">
    <location>
        <begin position="20"/>
        <end position="52"/>
    </location>
</feature>
<dbReference type="RefSeq" id="WP_001077689.1">
    <property type="nucleotide sequence ID" value="NC_009456.1"/>
</dbReference>
<proteinExistence type="predicted"/>
<accession>A0A0H3AG93</accession>
<dbReference type="eggNOG" id="ENOG5031YQ5">
    <property type="taxonomic scope" value="Bacteria"/>
</dbReference>
<keyword evidence="1" id="KW-1133">Transmembrane helix</keyword>
<protein>
    <recommendedName>
        <fullName evidence="4">Holin</fullName>
    </recommendedName>
</protein>
<evidence type="ECO:0000256" key="1">
    <source>
        <dbReference type="SAM" id="Phobius"/>
    </source>
</evidence>
<gene>
    <name evidence="2" type="ordered locus">VC0395_1047</name>
</gene>
<dbReference type="OrthoDB" id="5820234at2"/>
<reference evidence="2 3" key="1">
    <citation type="submission" date="2007-03" db="EMBL/GenBank/DDBJ databases">
        <authorList>
            <person name="Heidelberg J."/>
        </authorList>
    </citation>
    <scope>NUCLEOTIDE SEQUENCE [LARGE SCALE GENOMIC DNA]</scope>
    <source>
        <strain evidence="3">ATCC 39541 / Classical Ogawa 395 / O395</strain>
    </source>
</reference>
<evidence type="ECO:0008006" key="4">
    <source>
        <dbReference type="Google" id="ProtNLM"/>
    </source>
</evidence>
<sequence>MNQWLQNQWFQEWFEKLTSYIAYLMSGLGVFLGLLSIEQWISIFVGVTALVANIWHKRAMQKIAKERGIYLNENN</sequence>
<dbReference type="EMBL" id="CP000626">
    <property type="protein sequence ID" value="ABQ19411.1"/>
    <property type="molecule type" value="Genomic_DNA"/>
</dbReference>
<evidence type="ECO:0000313" key="3">
    <source>
        <dbReference type="Proteomes" id="UP000000249"/>
    </source>
</evidence>
<dbReference type="Proteomes" id="UP000000249">
    <property type="component" value="Chromosome 2"/>
</dbReference>
<evidence type="ECO:0000313" key="2">
    <source>
        <dbReference type="EMBL" id="ABQ19411.1"/>
    </source>
</evidence>
<keyword evidence="1" id="KW-0472">Membrane</keyword>
<dbReference type="AlphaFoldDB" id="A0A0H3AG93"/>